<gene>
    <name evidence="2" type="ORF">CWI39_2822p0010</name>
</gene>
<feature type="chain" id="PRO_5020928503" evidence="1">
    <location>
        <begin position="20"/>
        <end position="131"/>
    </location>
</feature>
<proteinExistence type="predicted"/>
<dbReference type="EMBL" id="PIXR01002822">
    <property type="protein sequence ID" value="TBT97662.1"/>
    <property type="molecule type" value="Genomic_DNA"/>
</dbReference>
<sequence length="131" mass="15711">MPWLQLHFLFLKYINLVFKTNKETKTYVKIWNIRSDFFFDKKKNKNTDIEVGNIYQDLLKIVETEKLRKYDSRPMRCILFVIEERTHPLKQAKNDENAVKINIRNNTPDISGERTTCDELTININKKSDLE</sequence>
<reference evidence="2 3" key="1">
    <citation type="submission" date="2017-12" db="EMBL/GenBank/DDBJ databases">
        <authorList>
            <person name="Pombert J.-F."/>
            <person name="Haag K.L."/>
            <person name="Ebert D."/>
        </authorList>
    </citation>
    <scope>NUCLEOTIDE SEQUENCE [LARGE SCALE GENOMIC DNA]</scope>
    <source>
        <strain evidence="2">IL-BN-2</strain>
    </source>
</reference>
<keyword evidence="1" id="KW-0732">Signal</keyword>
<evidence type="ECO:0000313" key="2">
    <source>
        <dbReference type="EMBL" id="TBT97662.1"/>
    </source>
</evidence>
<dbReference type="AlphaFoldDB" id="A0A4Q9KSB0"/>
<dbReference type="Proteomes" id="UP000293045">
    <property type="component" value="Unassembled WGS sequence"/>
</dbReference>
<accession>A0A4Q9KSB0</accession>
<organism evidence="2 3">
    <name type="scientific">Hamiltosporidium magnivora</name>
    <dbReference type="NCBI Taxonomy" id="148818"/>
    <lineage>
        <taxon>Eukaryota</taxon>
        <taxon>Fungi</taxon>
        <taxon>Fungi incertae sedis</taxon>
        <taxon>Microsporidia</taxon>
        <taxon>Dubosqiidae</taxon>
        <taxon>Hamiltosporidium</taxon>
    </lineage>
</organism>
<dbReference type="VEuPathDB" id="MicrosporidiaDB:CWI39_2822p0010"/>
<comment type="caution">
    <text evidence="2">The sequence shown here is derived from an EMBL/GenBank/DDBJ whole genome shotgun (WGS) entry which is preliminary data.</text>
</comment>
<protein>
    <submittedName>
        <fullName evidence="2">Uncharacterized protein</fullName>
    </submittedName>
</protein>
<feature type="signal peptide" evidence="1">
    <location>
        <begin position="1"/>
        <end position="19"/>
    </location>
</feature>
<evidence type="ECO:0000256" key="1">
    <source>
        <dbReference type="SAM" id="SignalP"/>
    </source>
</evidence>
<evidence type="ECO:0000313" key="3">
    <source>
        <dbReference type="Proteomes" id="UP000293045"/>
    </source>
</evidence>
<name>A0A4Q9KSB0_9MICR</name>